<name>A0ABQ5FFF0_9ASTR</name>
<protein>
    <submittedName>
        <fullName evidence="2">Uncharacterized protein</fullName>
    </submittedName>
</protein>
<gene>
    <name evidence="2" type="ORF">Tco_1005684</name>
</gene>
<keyword evidence="3" id="KW-1185">Reference proteome</keyword>
<accession>A0ABQ5FFF0</accession>
<evidence type="ECO:0000256" key="1">
    <source>
        <dbReference type="SAM" id="MobiDB-lite"/>
    </source>
</evidence>
<reference evidence="2" key="1">
    <citation type="journal article" date="2022" name="Int. J. Mol. Sci.">
        <title>Draft Genome of Tanacetum Coccineum: Genomic Comparison of Closely Related Tanacetum-Family Plants.</title>
        <authorList>
            <person name="Yamashiro T."/>
            <person name="Shiraishi A."/>
            <person name="Nakayama K."/>
            <person name="Satake H."/>
        </authorList>
    </citation>
    <scope>NUCLEOTIDE SEQUENCE</scope>
</reference>
<dbReference type="Proteomes" id="UP001151760">
    <property type="component" value="Unassembled WGS sequence"/>
</dbReference>
<feature type="compositionally biased region" description="Polar residues" evidence="1">
    <location>
        <begin position="17"/>
        <end position="43"/>
    </location>
</feature>
<reference evidence="2" key="2">
    <citation type="submission" date="2022-01" db="EMBL/GenBank/DDBJ databases">
        <authorList>
            <person name="Yamashiro T."/>
            <person name="Shiraishi A."/>
            <person name="Satake H."/>
            <person name="Nakayama K."/>
        </authorList>
    </citation>
    <scope>NUCLEOTIDE SEQUENCE</scope>
</reference>
<evidence type="ECO:0000313" key="3">
    <source>
        <dbReference type="Proteomes" id="UP001151760"/>
    </source>
</evidence>
<feature type="region of interest" description="Disordered" evidence="1">
    <location>
        <begin position="17"/>
        <end position="56"/>
    </location>
</feature>
<sequence>MNVPHGGSIVAATRMSKSSLPCTTSPDHFGPSQLSYPRDNLQSGKPRGSRISTKDDTACEHHGSFSINNFEVKILGGENPSEQSLPASFFAKEILKGGMGPYHYAFVHDEVRPEFSRKIHKATQMEGPSLEQSRLEASVSLSFPVFGKHECSHRKDEWSILSRRWVIGRDTYFEKS</sequence>
<proteinExistence type="predicted"/>
<dbReference type="EMBL" id="BQNB010017350">
    <property type="protein sequence ID" value="GJT62151.1"/>
    <property type="molecule type" value="Genomic_DNA"/>
</dbReference>
<organism evidence="2 3">
    <name type="scientific">Tanacetum coccineum</name>
    <dbReference type="NCBI Taxonomy" id="301880"/>
    <lineage>
        <taxon>Eukaryota</taxon>
        <taxon>Viridiplantae</taxon>
        <taxon>Streptophyta</taxon>
        <taxon>Embryophyta</taxon>
        <taxon>Tracheophyta</taxon>
        <taxon>Spermatophyta</taxon>
        <taxon>Magnoliopsida</taxon>
        <taxon>eudicotyledons</taxon>
        <taxon>Gunneridae</taxon>
        <taxon>Pentapetalae</taxon>
        <taxon>asterids</taxon>
        <taxon>campanulids</taxon>
        <taxon>Asterales</taxon>
        <taxon>Asteraceae</taxon>
        <taxon>Asteroideae</taxon>
        <taxon>Anthemideae</taxon>
        <taxon>Anthemidinae</taxon>
        <taxon>Tanacetum</taxon>
    </lineage>
</organism>
<evidence type="ECO:0000313" key="2">
    <source>
        <dbReference type="EMBL" id="GJT62151.1"/>
    </source>
</evidence>
<comment type="caution">
    <text evidence="2">The sequence shown here is derived from an EMBL/GenBank/DDBJ whole genome shotgun (WGS) entry which is preliminary data.</text>
</comment>